<keyword evidence="1 6" id="KW-0963">Cytoplasm</keyword>
<comment type="similarity">
    <text evidence="6">Belongs to the PurS family.</text>
</comment>
<gene>
    <name evidence="6 7" type="primary">purS</name>
    <name evidence="7" type="ORF">HB662_18135</name>
</gene>
<dbReference type="EC" id="6.3.5.3" evidence="6"/>
<organism evidence="7 8">
    <name type="scientific">Falsiroseomonas frigidaquae</name>
    <dbReference type="NCBI Taxonomy" id="487318"/>
    <lineage>
        <taxon>Bacteria</taxon>
        <taxon>Pseudomonadati</taxon>
        <taxon>Pseudomonadota</taxon>
        <taxon>Alphaproteobacteria</taxon>
        <taxon>Acetobacterales</taxon>
        <taxon>Roseomonadaceae</taxon>
        <taxon>Falsiroseomonas</taxon>
    </lineage>
</organism>
<evidence type="ECO:0000256" key="6">
    <source>
        <dbReference type="HAMAP-Rule" id="MF_01926"/>
    </source>
</evidence>
<comment type="pathway">
    <text evidence="6">Purine metabolism; IMP biosynthesis via de novo pathway; 5-amino-1-(5-phospho-D-ribosyl)imidazole from N(2)-formyl-N(1)-(5-phospho-D-ribosyl)glycinamide: step 1/2.</text>
</comment>
<dbReference type="Gene3D" id="3.30.1280.10">
    <property type="entry name" value="Phosphoribosylformylglycinamidine synthase subunit PurS"/>
    <property type="match status" value="1"/>
</dbReference>
<keyword evidence="8" id="KW-1185">Reference proteome</keyword>
<keyword evidence="4 6" id="KW-0658">Purine biosynthesis</keyword>
<comment type="function">
    <text evidence="6">Part of the phosphoribosylformylglycinamidine synthase complex involved in the purines biosynthetic pathway. Catalyzes the ATP-dependent conversion of formylglycinamide ribonucleotide (FGAR) and glutamine to yield formylglycinamidine ribonucleotide (FGAM) and glutamate. The FGAM synthase complex is composed of three subunits. PurQ produces an ammonia molecule by converting glutamine to glutamate. PurL transfers the ammonia molecule to FGAR to form FGAM in an ATP-dependent manner. PurS interacts with PurQ and PurL and is thought to assist in the transfer of the ammonia molecule from PurQ to PurL.</text>
</comment>
<protein>
    <recommendedName>
        <fullName evidence="6">Phosphoribosylformylglycinamidine synthase subunit PurS</fullName>
        <shortName evidence="6">FGAM synthase</shortName>
        <ecNumber evidence="6">6.3.5.3</ecNumber>
    </recommendedName>
    <alternativeName>
        <fullName evidence="6">Formylglycinamide ribonucleotide amidotransferase subunit III</fullName>
        <shortName evidence="6">FGAR amidotransferase III</shortName>
        <shortName evidence="6">FGAR-AT III</shortName>
    </alternativeName>
    <alternativeName>
        <fullName evidence="6">Phosphoribosylformylglycinamidine synthase subunit III</fullName>
    </alternativeName>
</protein>
<comment type="catalytic activity">
    <reaction evidence="6">
        <text>N(2)-formyl-N(1)-(5-phospho-beta-D-ribosyl)glycinamide + L-glutamine + ATP + H2O = 2-formamido-N(1)-(5-O-phospho-beta-D-ribosyl)acetamidine + L-glutamate + ADP + phosphate + H(+)</text>
        <dbReference type="Rhea" id="RHEA:17129"/>
        <dbReference type="ChEBI" id="CHEBI:15377"/>
        <dbReference type="ChEBI" id="CHEBI:15378"/>
        <dbReference type="ChEBI" id="CHEBI:29985"/>
        <dbReference type="ChEBI" id="CHEBI:30616"/>
        <dbReference type="ChEBI" id="CHEBI:43474"/>
        <dbReference type="ChEBI" id="CHEBI:58359"/>
        <dbReference type="ChEBI" id="CHEBI:147286"/>
        <dbReference type="ChEBI" id="CHEBI:147287"/>
        <dbReference type="ChEBI" id="CHEBI:456216"/>
        <dbReference type="EC" id="6.3.5.3"/>
    </reaction>
</comment>
<comment type="caution">
    <text evidence="7">The sequence shown here is derived from an EMBL/GenBank/DDBJ whole genome shotgun (WGS) entry which is preliminary data.</text>
</comment>
<name>A0ABX1F2Y5_9PROT</name>
<dbReference type="Pfam" id="PF02700">
    <property type="entry name" value="PurS"/>
    <property type="match status" value="1"/>
</dbReference>
<evidence type="ECO:0000256" key="5">
    <source>
        <dbReference type="ARBA" id="ARBA00022840"/>
    </source>
</evidence>
<evidence type="ECO:0000256" key="2">
    <source>
        <dbReference type="ARBA" id="ARBA00022598"/>
    </source>
</evidence>
<evidence type="ECO:0000256" key="3">
    <source>
        <dbReference type="ARBA" id="ARBA00022741"/>
    </source>
</evidence>
<dbReference type="NCBIfam" id="TIGR00302">
    <property type="entry name" value="phosphoribosylformylglycinamidine synthase subunit PurS"/>
    <property type="match status" value="1"/>
</dbReference>
<dbReference type="EMBL" id="JAAVTX010000005">
    <property type="protein sequence ID" value="NKE46707.1"/>
    <property type="molecule type" value="Genomic_DNA"/>
</dbReference>
<dbReference type="InterPro" id="IPR003850">
    <property type="entry name" value="PurS"/>
</dbReference>
<evidence type="ECO:0000256" key="1">
    <source>
        <dbReference type="ARBA" id="ARBA00022490"/>
    </source>
</evidence>
<dbReference type="PANTHER" id="PTHR34696:SF1">
    <property type="entry name" value="PHOSPHORIBOSYLFORMYLGLYCINAMIDINE SYNTHASE SUBUNIT PURS"/>
    <property type="match status" value="1"/>
</dbReference>
<dbReference type="RefSeq" id="WP_168051257.1">
    <property type="nucleotide sequence ID" value="NZ_JAATJR010000005.1"/>
</dbReference>
<dbReference type="HAMAP" id="MF_01926">
    <property type="entry name" value="PurS"/>
    <property type="match status" value="1"/>
</dbReference>
<evidence type="ECO:0000313" key="8">
    <source>
        <dbReference type="Proteomes" id="UP000765160"/>
    </source>
</evidence>
<dbReference type="InterPro" id="IPR036604">
    <property type="entry name" value="PurS-like_sf"/>
</dbReference>
<keyword evidence="3 6" id="KW-0547">Nucleotide-binding</keyword>
<comment type="subunit">
    <text evidence="6">Part of the FGAM synthase complex composed of 1 PurL, 1 PurQ and 2 PurS subunits.</text>
</comment>
<sequence length="79" mass="8314">MRARVTIMPKTGVLDPQGKAIGHALGSLGFAGVGEVRAGKVIELELSEADPAKARAVAEEMARRLLANTVIESFKVELA</sequence>
<dbReference type="Proteomes" id="UP000765160">
    <property type="component" value="Unassembled WGS sequence"/>
</dbReference>
<keyword evidence="5 6" id="KW-0067">ATP-binding</keyword>
<dbReference type="NCBIfam" id="NF004630">
    <property type="entry name" value="PRK05974.1"/>
    <property type="match status" value="1"/>
</dbReference>
<reference evidence="7 8" key="1">
    <citation type="submission" date="2020-03" db="EMBL/GenBank/DDBJ databases">
        <title>Roseomonas selenitidurans sp. nov. isolated from soil.</title>
        <authorList>
            <person name="Liu H."/>
        </authorList>
    </citation>
    <scope>NUCLEOTIDE SEQUENCE [LARGE SCALE GENOMIC DNA]</scope>
    <source>
        <strain evidence="7 8">JCM 15073</strain>
    </source>
</reference>
<proteinExistence type="inferred from homology"/>
<dbReference type="PANTHER" id="PTHR34696">
    <property type="entry name" value="PHOSPHORIBOSYLFORMYLGLYCINAMIDINE SYNTHASE SUBUNIT PURS"/>
    <property type="match status" value="1"/>
</dbReference>
<evidence type="ECO:0000313" key="7">
    <source>
        <dbReference type="EMBL" id="NKE46707.1"/>
    </source>
</evidence>
<keyword evidence="2 6" id="KW-0436">Ligase</keyword>
<dbReference type="GO" id="GO:0004642">
    <property type="term" value="F:phosphoribosylformylglycinamidine synthase activity"/>
    <property type="evidence" value="ECO:0007669"/>
    <property type="project" value="UniProtKB-EC"/>
</dbReference>
<dbReference type="SUPFAM" id="SSF82697">
    <property type="entry name" value="PurS-like"/>
    <property type="match status" value="1"/>
</dbReference>
<comment type="subcellular location">
    <subcellularLocation>
        <location evidence="6">Cytoplasm</location>
    </subcellularLocation>
</comment>
<accession>A0ABX1F2Y5</accession>
<evidence type="ECO:0000256" key="4">
    <source>
        <dbReference type="ARBA" id="ARBA00022755"/>
    </source>
</evidence>